<organism evidence="5 6">
    <name type="scientific">Caldimicrobium thiodismutans</name>
    <dbReference type="NCBI Taxonomy" id="1653476"/>
    <lineage>
        <taxon>Bacteria</taxon>
        <taxon>Pseudomonadati</taxon>
        <taxon>Thermodesulfobacteriota</taxon>
        <taxon>Thermodesulfobacteria</taxon>
        <taxon>Thermodesulfobacteriales</taxon>
        <taxon>Thermodesulfobacteriaceae</taxon>
        <taxon>Caldimicrobium</taxon>
    </lineage>
</organism>
<dbReference type="AlphaFoldDB" id="A0A2N7PL52"/>
<dbReference type="InterPro" id="IPR019734">
    <property type="entry name" value="TPR_rpt"/>
</dbReference>
<dbReference type="PROSITE" id="PS50293">
    <property type="entry name" value="TPR_REGION"/>
    <property type="match status" value="1"/>
</dbReference>
<sequence length="274" mass="31744">MGKLGEILRELRQDNPREIFTKGKGSKKRLIILALLFSLLLGSFGIGFYLTHLLKPEKLQNKNLSLLQREVRPKEKPVISQNTTDKKASFEKENIPKKEAETKAYAEQKSSLNPIKLPFKGFYSKEVKPKRLIKSEKIEHKKTQEQIETISPQGFSPLKEKELLKNLLLMAEEARIKGNYLSAIKFYEDYLKYREDPDVLNNLGGLYYLIGNYEGALKVFERSLKIKSDPIVKLNFLIVLFKIGKKEEACFKLKETNFPKELEKEVKNLEGFCR</sequence>
<dbReference type="Gene3D" id="1.25.40.10">
    <property type="entry name" value="Tetratricopeptide repeat domain"/>
    <property type="match status" value="1"/>
</dbReference>
<proteinExistence type="predicted"/>
<evidence type="ECO:0000256" key="3">
    <source>
        <dbReference type="PROSITE-ProRule" id="PRU00339"/>
    </source>
</evidence>
<evidence type="ECO:0000256" key="2">
    <source>
        <dbReference type="ARBA" id="ARBA00022803"/>
    </source>
</evidence>
<comment type="caution">
    <text evidence="5">The sequence shown here is derived from an EMBL/GenBank/DDBJ whole genome shotgun (WGS) entry which is preliminary data.</text>
</comment>
<evidence type="ECO:0000256" key="1">
    <source>
        <dbReference type="ARBA" id="ARBA00022737"/>
    </source>
</evidence>
<protein>
    <submittedName>
        <fullName evidence="5">Uncharacterized protein</fullName>
    </submittedName>
</protein>
<keyword evidence="4" id="KW-0812">Transmembrane</keyword>
<evidence type="ECO:0000313" key="5">
    <source>
        <dbReference type="EMBL" id="PMP64322.1"/>
    </source>
</evidence>
<dbReference type="SUPFAM" id="SSF48452">
    <property type="entry name" value="TPR-like"/>
    <property type="match status" value="1"/>
</dbReference>
<dbReference type="InterPro" id="IPR013105">
    <property type="entry name" value="TPR_2"/>
</dbReference>
<keyword evidence="2 3" id="KW-0802">TPR repeat</keyword>
<dbReference type="SMART" id="SM00028">
    <property type="entry name" value="TPR"/>
    <property type="match status" value="1"/>
</dbReference>
<feature type="repeat" description="TPR" evidence="3">
    <location>
        <begin position="197"/>
        <end position="230"/>
    </location>
</feature>
<gene>
    <name evidence="5" type="ORF">C0197_01010</name>
</gene>
<keyword evidence="4" id="KW-0472">Membrane</keyword>
<dbReference type="PROSITE" id="PS50005">
    <property type="entry name" value="TPR"/>
    <property type="match status" value="1"/>
</dbReference>
<name>A0A2N7PL52_9BACT</name>
<evidence type="ECO:0000256" key="4">
    <source>
        <dbReference type="SAM" id="Phobius"/>
    </source>
</evidence>
<dbReference type="EMBL" id="PNIE01000014">
    <property type="protein sequence ID" value="PMP64322.1"/>
    <property type="molecule type" value="Genomic_DNA"/>
</dbReference>
<dbReference type="Proteomes" id="UP000235731">
    <property type="component" value="Unassembled WGS sequence"/>
</dbReference>
<accession>A0A2N7PL52</accession>
<keyword evidence="1" id="KW-0677">Repeat</keyword>
<dbReference type="InterPro" id="IPR011990">
    <property type="entry name" value="TPR-like_helical_dom_sf"/>
</dbReference>
<evidence type="ECO:0000313" key="6">
    <source>
        <dbReference type="Proteomes" id="UP000235731"/>
    </source>
</evidence>
<reference evidence="5 6" key="1">
    <citation type="submission" date="2018-01" db="EMBL/GenBank/DDBJ databases">
        <title>Metagenomic assembled genomes from two thermal pools in the Uzon Caldera, Kamchatka, Russia.</title>
        <authorList>
            <person name="Wilkins L."/>
            <person name="Ettinger C."/>
        </authorList>
    </citation>
    <scope>NUCLEOTIDE SEQUENCE [LARGE SCALE GENOMIC DNA]</scope>
    <source>
        <strain evidence="5">ZAV-15</strain>
    </source>
</reference>
<feature type="transmembrane region" description="Helical" evidence="4">
    <location>
        <begin position="30"/>
        <end position="50"/>
    </location>
</feature>
<keyword evidence="4" id="KW-1133">Transmembrane helix</keyword>
<dbReference type="Pfam" id="PF07719">
    <property type="entry name" value="TPR_2"/>
    <property type="match status" value="1"/>
</dbReference>